<name>A0A2K2H842_9BACT</name>
<dbReference type="PANTHER" id="PTHR11606">
    <property type="entry name" value="GLUTAMATE DEHYDROGENASE"/>
    <property type="match status" value="1"/>
</dbReference>
<dbReference type="PANTHER" id="PTHR11606:SF39">
    <property type="entry name" value="GLUTAMATE_PHENYLALANINE_LEUCINE_VALINE_L-TRYPTOPHAN DEHYDROGENASE C-TERMINAL DOMAIN-CONTAINING PROTEIN"/>
    <property type="match status" value="1"/>
</dbReference>
<dbReference type="InterPro" id="IPR006096">
    <property type="entry name" value="Glu/Leu/Phe/Val/Trp_DH_C"/>
</dbReference>
<feature type="domain" description="Glutamate/phenylalanine/leucine/valine/L-tryptophan dehydrogenase C-terminal" evidence="3">
    <location>
        <begin position="619"/>
        <end position="892"/>
    </location>
</feature>
<evidence type="ECO:0000256" key="2">
    <source>
        <dbReference type="ARBA" id="ARBA00023002"/>
    </source>
</evidence>
<gene>
    <name evidence="4" type="ORF">C2E25_12085</name>
</gene>
<dbReference type="SUPFAM" id="SSF51735">
    <property type="entry name" value="NAD(P)-binding Rossmann-fold domains"/>
    <property type="match status" value="1"/>
</dbReference>
<protein>
    <submittedName>
        <fullName evidence="4">Amino acid dehydrogenase</fullName>
    </submittedName>
</protein>
<evidence type="ECO:0000256" key="1">
    <source>
        <dbReference type="ARBA" id="ARBA00006382"/>
    </source>
</evidence>
<dbReference type="RefSeq" id="WP_103115990.1">
    <property type="nucleotide sequence ID" value="NZ_PPFX01000029.1"/>
</dbReference>
<reference evidence="4 5" key="1">
    <citation type="journal article" date="2018" name="Genome Announc.">
        <title>Genome Sequence of Geothermobacter sp. HR-1 Iron Reducer from the Loihi Seamount.</title>
        <authorList>
            <person name="Smith H."/>
            <person name="Abuyen K."/>
            <person name="Tremblay J."/>
            <person name="Savalia P."/>
            <person name="Perez-Rodriguez I."/>
            <person name="Emerson D."/>
            <person name="Tully B."/>
            <person name="Amend J."/>
        </authorList>
    </citation>
    <scope>NUCLEOTIDE SEQUENCE [LARGE SCALE GENOMIC DNA]</scope>
    <source>
        <strain evidence="4 5">HR-1</strain>
    </source>
</reference>
<dbReference type="SUPFAM" id="SSF53223">
    <property type="entry name" value="Aminoacid dehydrogenase-like, N-terminal domain"/>
    <property type="match status" value="1"/>
</dbReference>
<accession>A0A2K2H842</accession>
<dbReference type="InterPro" id="IPR036291">
    <property type="entry name" value="NAD(P)-bd_dom_sf"/>
</dbReference>
<comment type="caution">
    <text evidence="4">The sequence shown here is derived from an EMBL/GenBank/DDBJ whole genome shotgun (WGS) entry which is preliminary data.</text>
</comment>
<dbReference type="Gene3D" id="3.40.50.720">
    <property type="entry name" value="NAD(P)-binding Rossmann-like Domain"/>
    <property type="match status" value="1"/>
</dbReference>
<keyword evidence="2" id="KW-0560">Oxidoreductase</keyword>
<dbReference type="SMART" id="SM00839">
    <property type="entry name" value="ELFV_dehydrog"/>
    <property type="match status" value="1"/>
</dbReference>
<proteinExistence type="inferred from homology"/>
<comment type="similarity">
    <text evidence="1">Belongs to the Glu/Leu/Phe/Val dehydrogenases family.</text>
</comment>
<dbReference type="Pfam" id="PF00208">
    <property type="entry name" value="ELFV_dehydrog"/>
    <property type="match status" value="1"/>
</dbReference>
<dbReference type="GO" id="GO:0004352">
    <property type="term" value="F:glutamate dehydrogenase (NAD+) activity"/>
    <property type="evidence" value="ECO:0007669"/>
    <property type="project" value="TreeGrafter"/>
</dbReference>
<evidence type="ECO:0000313" key="5">
    <source>
        <dbReference type="Proteomes" id="UP000236340"/>
    </source>
</evidence>
<dbReference type="InterPro" id="IPR046346">
    <property type="entry name" value="Aminoacid_DH-like_N_sf"/>
</dbReference>
<dbReference type="OrthoDB" id="19378at2"/>
<dbReference type="AlphaFoldDB" id="A0A2K2H842"/>
<evidence type="ECO:0000313" key="4">
    <source>
        <dbReference type="EMBL" id="PNU19475.1"/>
    </source>
</evidence>
<dbReference type="Proteomes" id="UP000236340">
    <property type="component" value="Unassembled WGS sequence"/>
</dbReference>
<dbReference type="GO" id="GO:0006538">
    <property type="term" value="P:L-glutamate catabolic process"/>
    <property type="evidence" value="ECO:0007669"/>
    <property type="project" value="TreeGrafter"/>
</dbReference>
<dbReference type="EMBL" id="PPFX01000029">
    <property type="protein sequence ID" value="PNU19475.1"/>
    <property type="molecule type" value="Genomic_DNA"/>
</dbReference>
<evidence type="ECO:0000259" key="3">
    <source>
        <dbReference type="SMART" id="SM00839"/>
    </source>
</evidence>
<sequence length="996" mass="113879">MTEAEKIRWFRQVSKSITARCLDAGANLQWLQEQMHPYLSVTMHDEAEAIGSLAIQMPYLKRNKRLVLRDTDKTLILARLNQPGSLYRTLRLLREREISYAQFTHSYAPVPGIGEELELQRFEFDRRTAEEVLSAGEARIPKRLHREIRAALKAHYPDYDFSRFDKELRLVWINNETYVRHSPPRRVAQILWLYHQAVQSGGVFFDAEPAEEILDQPEYRILFAAGNPPQLDFLQQVMEVYNRLGLGIKRSYCLTIHNGIHPYFLGTFYLRGEGKTLLARDGFLYNQLEQELFNTQILSTASESYQRFVATGSMNGIDAALVNAFAGFCHTTLAHNQPDRFGYQEVERAFTSDLEMTLRLVALFRTRFEPRLPDRDEHYRRECAELEQAISDYNTGHAYLDGIRRTVFNCCLLFITHTLKTNFFVNEKHALAFRLDPGYLDRLGPEFTADLPPERPFRVTFFFGRHGCGYHIGFSDIARGGWRTVLAKNRDDFITSANTLFRENYVLAHTQHLKNKDIYEGGSKMVVALDAADLDNPETVTRRLYKLQYGFIQAFLDIFVTEDGKARDPRVVDYYGEDEPIELGPDENMHDEMVELIARISAKRGYLLGPGVMSSKRFGINHKEYGVTSTGVITFAEITLQQLGIDMRKDAFSVKLTGGPGGDVAGNGLRLLLERCPQVQIRLILDGSGALVDPVGADREALSRVVLKSDIDGFDPQALHEGGMMIFRSQTKKDGLRELYRKVSRTAGELVEEWITVDEFYREFNSLVFDVEADLFIPAGGRPETIHAGNWQQFLPGGTPSARAIIEGANSFITPEAREKLQAEGIIIMRDASANKCGVISSSYEIIANLLLTEKEFFANKDTYVGDVLEILEKRAADEARLIFRRYDEFSGSRSYTDISAGLSREINEHYARLFRYFQDRPELASRPLYRRALLAHLPRILRETPRYRKRIGSLPPKYQAAILASEIASSLVYQQDREADYEQMLNGHLQRHFSV</sequence>
<organism evidence="4 5">
    <name type="scientific">Geothermobacter hydrogeniphilus</name>
    <dbReference type="NCBI Taxonomy" id="1969733"/>
    <lineage>
        <taxon>Bacteria</taxon>
        <taxon>Pseudomonadati</taxon>
        <taxon>Thermodesulfobacteriota</taxon>
        <taxon>Desulfuromonadia</taxon>
        <taxon>Desulfuromonadales</taxon>
        <taxon>Geothermobacteraceae</taxon>
        <taxon>Geothermobacter</taxon>
    </lineage>
</organism>